<gene>
    <name evidence="1" type="ORF">I302_08466</name>
    <name evidence="2" type="ORF">I302_105179</name>
</gene>
<reference evidence="2" key="2">
    <citation type="submission" date="2013-07" db="EMBL/GenBank/DDBJ databases">
        <authorList>
            <consortium name="The Broad Institute Genome Sequencing Platform"/>
            <person name="Cuomo C."/>
            <person name="Litvintseva A."/>
            <person name="Chen Y."/>
            <person name="Heitman J."/>
            <person name="Sun S."/>
            <person name="Springer D."/>
            <person name="Dromer F."/>
            <person name="Young S.K."/>
            <person name="Zeng Q."/>
            <person name="Gargeya S."/>
            <person name="Fitzgerald M."/>
            <person name="Abouelleil A."/>
            <person name="Alvarado L."/>
            <person name="Berlin A.M."/>
            <person name="Chapman S.B."/>
            <person name="Dewar J."/>
            <person name="Goldberg J."/>
            <person name="Griggs A."/>
            <person name="Gujja S."/>
            <person name="Hansen M."/>
            <person name="Howarth C."/>
            <person name="Imamovic A."/>
            <person name="Larimer J."/>
            <person name="McCowan C."/>
            <person name="Murphy C."/>
            <person name="Pearson M."/>
            <person name="Priest M."/>
            <person name="Roberts A."/>
            <person name="Saif S."/>
            <person name="Shea T."/>
            <person name="Sykes S."/>
            <person name="Wortman J."/>
            <person name="Nusbaum C."/>
            <person name="Birren B."/>
        </authorList>
    </citation>
    <scope>NUCLEOTIDE SEQUENCE</scope>
    <source>
        <strain evidence="2">CBS 10118</strain>
    </source>
</reference>
<dbReference type="GeneID" id="30212865"/>
<proteinExistence type="predicted"/>
<keyword evidence="3" id="KW-1185">Reference proteome</keyword>
<reference evidence="2" key="4">
    <citation type="submission" date="2024-02" db="EMBL/GenBank/DDBJ databases">
        <title>Comparative genomics of Cryptococcus and Kwoniella reveals pathogenesis evolution and contrasting modes of karyotype evolution via chromosome fusion or intercentromeric recombination.</title>
        <authorList>
            <person name="Coelho M.A."/>
            <person name="David-Palma M."/>
            <person name="Shea T."/>
            <person name="Bowers K."/>
            <person name="McGinley-Smith S."/>
            <person name="Mohammad A.W."/>
            <person name="Gnirke A."/>
            <person name="Yurkov A.M."/>
            <person name="Nowrousian M."/>
            <person name="Sun S."/>
            <person name="Cuomo C.A."/>
            <person name="Heitman J."/>
        </authorList>
    </citation>
    <scope>NUCLEOTIDE SEQUENCE</scope>
    <source>
        <strain evidence="2">CBS 10118</strain>
    </source>
</reference>
<protein>
    <submittedName>
        <fullName evidence="1">Uncharacterized protein</fullName>
    </submittedName>
</protein>
<dbReference type="EMBL" id="KI894026">
    <property type="protein sequence ID" value="OCF21689.1"/>
    <property type="molecule type" value="Genomic_DNA"/>
</dbReference>
<dbReference type="KEGG" id="kbi:30212865"/>
<dbReference type="Proteomes" id="UP000092730">
    <property type="component" value="Chromosome 3"/>
</dbReference>
<name>A0A1B9FSE1_9TREE</name>
<evidence type="ECO:0000313" key="2">
    <source>
        <dbReference type="EMBL" id="WVW83161.1"/>
    </source>
</evidence>
<evidence type="ECO:0000313" key="1">
    <source>
        <dbReference type="EMBL" id="OCF21689.1"/>
    </source>
</evidence>
<dbReference type="EMBL" id="CP144543">
    <property type="protein sequence ID" value="WVW83161.1"/>
    <property type="molecule type" value="Genomic_DNA"/>
</dbReference>
<dbReference type="RefSeq" id="XP_019042759.1">
    <property type="nucleotide sequence ID" value="XM_019195046.1"/>
</dbReference>
<evidence type="ECO:0000313" key="3">
    <source>
        <dbReference type="Proteomes" id="UP000092730"/>
    </source>
</evidence>
<sequence length="276" mass="31402">MSGNFLDNKLDFMLVNKDTCVAVGPILYASIFNFDKPLRDAHIQDAGRKLVGALEGSHKKVSKRSPFGSYSRIAFLAGIRSMALDLGADTAMDRKEKDDVMSSICHPRFFCWTYDSPASDFLYRGRIGDLSFQSDSALPEIAAHHVYDDVIPVLGTLNRVEFLSAPYGTYSPESWISRINKIIRRSLVVEKNARLRNAARINELAEMNRRRKATTWEFCGIDRYIVLKEEMTIEDELKRLENRVIECIPEMVGKVKLVSEKEGRGCEVCEVCWNVY</sequence>
<accession>A0A1B9FSE1</accession>
<reference evidence="1" key="1">
    <citation type="submission" date="2013-07" db="EMBL/GenBank/DDBJ databases">
        <title>The Genome Sequence of Cryptococcus bestiolae CBS10118.</title>
        <authorList>
            <consortium name="The Broad Institute Genome Sequencing Platform"/>
            <person name="Cuomo C."/>
            <person name="Litvintseva A."/>
            <person name="Chen Y."/>
            <person name="Heitman J."/>
            <person name="Sun S."/>
            <person name="Springer D."/>
            <person name="Dromer F."/>
            <person name="Young S.K."/>
            <person name="Zeng Q."/>
            <person name="Gargeya S."/>
            <person name="Fitzgerald M."/>
            <person name="Abouelleil A."/>
            <person name="Alvarado L."/>
            <person name="Berlin A.M."/>
            <person name="Chapman S.B."/>
            <person name="Dewar J."/>
            <person name="Goldberg J."/>
            <person name="Griggs A."/>
            <person name="Gujja S."/>
            <person name="Hansen M."/>
            <person name="Howarth C."/>
            <person name="Imamovic A."/>
            <person name="Larimer J."/>
            <person name="McCowan C."/>
            <person name="Murphy C."/>
            <person name="Pearson M."/>
            <person name="Priest M."/>
            <person name="Roberts A."/>
            <person name="Saif S."/>
            <person name="Shea T."/>
            <person name="Sykes S."/>
            <person name="Wortman J."/>
            <person name="Nusbaum C."/>
            <person name="Birren B."/>
        </authorList>
    </citation>
    <scope>NUCLEOTIDE SEQUENCE [LARGE SCALE GENOMIC DNA]</scope>
    <source>
        <strain evidence="1">CBS 10118</strain>
    </source>
</reference>
<organism evidence="1">
    <name type="scientific">Kwoniella bestiolae CBS 10118</name>
    <dbReference type="NCBI Taxonomy" id="1296100"/>
    <lineage>
        <taxon>Eukaryota</taxon>
        <taxon>Fungi</taxon>
        <taxon>Dikarya</taxon>
        <taxon>Basidiomycota</taxon>
        <taxon>Agaricomycotina</taxon>
        <taxon>Tremellomycetes</taxon>
        <taxon>Tremellales</taxon>
        <taxon>Cryptococcaceae</taxon>
        <taxon>Kwoniella</taxon>
    </lineage>
</organism>
<reference evidence="1" key="3">
    <citation type="submission" date="2014-01" db="EMBL/GenBank/DDBJ databases">
        <title>Evolution of pathogenesis and genome organization in the Tremellales.</title>
        <authorList>
            <person name="Cuomo C."/>
            <person name="Litvintseva A."/>
            <person name="Heitman J."/>
            <person name="Chen Y."/>
            <person name="Sun S."/>
            <person name="Springer D."/>
            <person name="Dromer F."/>
            <person name="Young S."/>
            <person name="Zeng Q."/>
            <person name="Chapman S."/>
            <person name="Gujja S."/>
            <person name="Saif S."/>
            <person name="Birren B."/>
        </authorList>
    </citation>
    <scope>NUCLEOTIDE SEQUENCE</scope>
    <source>
        <strain evidence="1">CBS 10118</strain>
    </source>
</reference>
<dbReference type="AlphaFoldDB" id="A0A1B9FSE1"/>
<dbReference type="VEuPathDB" id="FungiDB:I302_08466"/>